<feature type="compositionally biased region" description="Basic and acidic residues" evidence="1">
    <location>
        <begin position="323"/>
        <end position="332"/>
    </location>
</feature>
<keyword evidence="2" id="KW-0472">Membrane</keyword>
<organism evidence="3 4">
    <name type="scientific">Diploscapter pachys</name>
    <dbReference type="NCBI Taxonomy" id="2018661"/>
    <lineage>
        <taxon>Eukaryota</taxon>
        <taxon>Metazoa</taxon>
        <taxon>Ecdysozoa</taxon>
        <taxon>Nematoda</taxon>
        <taxon>Chromadorea</taxon>
        <taxon>Rhabditida</taxon>
        <taxon>Rhabditina</taxon>
        <taxon>Rhabditomorpha</taxon>
        <taxon>Rhabditoidea</taxon>
        <taxon>Rhabditidae</taxon>
        <taxon>Diploscapter</taxon>
    </lineage>
</organism>
<dbReference type="OrthoDB" id="5805552at2759"/>
<evidence type="ECO:0008006" key="5">
    <source>
        <dbReference type="Google" id="ProtNLM"/>
    </source>
</evidence>
<feature type="region of interest" description="Disordered" evidence="1">
    <location>
        <begin position="136"/>
        <end position="184"/>
    </location>
</feature>
<evidence type="ECO:0000313" key="3">
    <source>
        <dbReference type="EMBL" id="PAV81693.1"/>
    </source>
</evidence>
<protein>
    <recommendedName>
        <fullName evidence="5">KASH domain-containing protein</fullName>
    </recommendedName>
</protein>
<feature type="compositionally biased region" description="Basic and acidic residues" evidence="1">
    <location>
        <begin position="150"/>
        <end position="175"/>
    </location>
</feature>
<evidence type="ECO:0000256" key="1">
    <source>
        <dbReference type="SAM" id="MobiDB-lite"/>
    </source>
</evidence>
<feature type="transmembrane region" description="Helical" evidence="2">
    <location>
        <begin position="692"/>
        <end position="711"/>
    </location>
</feature>
<accession>A0A2A2L6B3</accession>
<feature type="compositionally biased region" description="Pro residues" evidence="1">
    <location>
        <begin position="642"/>
        <end position="653"/>
    </location>
</feature>
<evidence type="ECO:0000256" key="2">
    <source>
        <dbReference type="SAM" id="Phobius"/>
    </source>
</evidence>
<proteinExistence type="predicted"/>
<comment type="caution">
    <text evidence="3">The sequence shown here is derived from an EMBL/GenBank/DDBJ whole genome shotgun (WGS) entry which is preliminary data.</text>
</comment>
<dbReference type="Proteomes" id="UP000218231">
    <property type="component" value="Unassembled WGS sequence"/>
</dbReference>
<keyword evidence="2" id="KW-1133">Transmembrane helix</keyword>
<evidence type="ECO:0000313" key="4">
    <source>
        <dbReference type="Proteomes" id="UP000218231"/>
    </source>
</evidence>
<gene>
    <name evidence="3" type="ORF">WR25_04726</name>
</gene>
<feature type="compositionally biased region" description="Polar residues" evidence="1">
    <location>
        <begin position="665"/>
        <end position="679"/>
    </location>
</feature>
<feature type="region of interest" description="Disordered" evidence="1">
    <location>
        <begin position="295"/>
        <end position="342"/>
    </location>
</feature>
<feature type="region of interest" description="Disordered" evidence="1">
    <location>
        <begin position="639"/>
        <end position="684"/>
    </location>
</feature>
<keyword evidence="4" id="KW-1185">Reference proteome</keyword>
<feature type="compositionally biased region" description="Low complexity" evidence="1">
    <location>
        <begin position="136"/>
        <end position="146"/>
    </location>
</feature>
<dbReference type="STRING" id="2018661.A0A2A2L6B3"/>
<feature type="region of interest" description="Disordered" evidence="1">
    <location>
        <begin position="256"/>
        <end position="282"/>
    </location>
</feature>
<dbReference type="AlphaFoldDB" id="A0A2A2L6B3"/>
<sequence>MDGRVTSLSSEESSAVQTPAAAKKCDSVLLLQDVGYSSGDNSVHENLNTLASLSPQTSLNHTANCCSLPVKTLYKTVQIDDASDIEVTKTTIDILGLTEDHLSMSMYVSHDLGQDDMSSSLTEFDEVMALLEDSNSMNNEMDNNESFNTKWREIRGEDKKKKQGKKEDLGAKHSCDASSEESSDCEEKMMEQIMNRSFTFSNDYSTSTPLKRNRSQRGLKVSGNCLFDSDMAASFCSTRSDFSSRGRRKRLRVRRLPRSLSDGEQLSAMTGMVLTSPPTPLASSTRLLQQLDEKLQQSNKDSDTAGDQSEGQVYEWDDYNPPAKDESLRGEEAGMATPKQSSLHLLNIDEDFSSHFNSEMKLHALVEASKAHLRVVEDSLKHVDESQIENIRLISRTNIRQLDAALKIQRNYTDAEMNELAQLRVQWAKLLDRVENPMPKLLDKVEQFANSLRELHERSTVSALNGVQEIRTKEDVRLALMAMCQIEERLRHERDELKQILGSKTVAKEIADLSNEFSAISEGYEEAVDRLRKMVETLKGVDRLWTEWAERQLGIRCAMQKIENEMDEGGFDQQKIIQEIGLCEERLNSLETMCNYLTSALYSLQDADANSSTLPDFQAELRLYTNALKELKHRLHEMLRVPSPPSPSVPQEPSPAARKRRSERQTQTISLSTAAAETDSSSPRRSFSTRSIVLLSLLCSLLVLLYLGVYGTTFGPHLTYVNGPPPT</sequence>
<reference evidence="3 4" key="1">
    <citation type="journal article" date="2017" name="Curr. Biol.">
        <title>Genome architecture and evolution of a unichromosomal asexual nematode.</title>
        <authorList>
            <person name="Fradin H."/>
            <person name="Zegar C."/>
            <person name="Gutwein M."/>
            <person name="Lucas J."/>
            <person name="Kovtun M."/>
            <person name="Corcoran D."/>
            <person name="Baugh L.R."/>
            <person name="Kiontke K."/>
            <person name="Gunsalus K."/>
            <person name="Fitch D.H."/>
            <person name="Piano F."/>
        </authorList>
    </citation>
    <scope>NUCLEOTIDE SEQUENCE [LARGE SCALE GENOMIC DNA]</scope>
    <source>
        <strain evidence="3">PF1309</strain>
    </source>
</reference>
<keyword evidence="2" id="KW-0812">Transmembrane</keyword>
<dbReference type="EMBL" id="LIAE01007140">
    <property type="protein sequence ID" value="PAV81693.1"/>
    <property type="molecule type" value="Genomic_DNA"/>
</dbReference>
<name>A0A2A2L6B3_9BILA</name>